<keyword evidence="5" id="KW-0804">Transcription</keyword>
<keyword evidence="8" id="KW-1185">Reference proteome</keyword>
<dbReference type="InterPro" id="IPR051446">
    <property type="entry name" value="HTH_trans_reg/aminotransferase"/>
</dbReference>
<sequence length="446" mass="51265">MKLYESVYKKIEEDIKSGFYKEGEKLPSIIGFTKKYGVSKNTVLKSMELLEYDGLIHAKKKSGFYVTDNLYPKIQVTNLHKREFQRSDDFEYDLSPNAVSYDQFPIAIVKRLMTEVLNSDYRTLFSPTEPQGLLELRESIAYILNRIKDIKVAPKNIILSSGMEYLYQIILELLPNDSIFAIENPGYDIVPTLLNARKFPYIDIDSKNVKNGINTLINSNANVLCTTSMHQFPIGRTMSSTEKEAIINWMRSSKNNYIIEDDYDSEFRYAPVRSDRIYTMSGAERTIYIGSFSKSIAPSIRCSYMILPEELMEKYNETLPFMACPIPSIWQKFLTEFIDKHYIRHVNKMIKLYKGRREKMIELLEASGKVKKIIAEPVGTNILVEIKTYKSDMEIVKAAQEKGVLVFPLSRYLRGSKPTGTYLSLGFAALDDEKMEKAISILLSCC</sequence>
<accession>A0A2U1E5N9</accession>
<evidence type="ECO:0000313" key="8">
    <source>
        <dbReference type="Proteomes" id="UP000245793"/>
    </source>
</evidence>
<dbReference type="PANTHER" id="PTHR46577">
    <property type="entry name" value="HTH-TYPE TRANSCRIPTIONAL REGULATORY PROTEIN GABR"/>
    <property type="match status" value="1"/>
</dbReference>
<dbReference type="GO" id="GO:0003677">
    <property type="term" value="F:DNA binding"/>
    <property type="evidence" value="ECO:0007669"/>
    <property type="project" value="UniProtKB-KW"/>
</dbReference>
<comment type="caution">
    <text evidence="7">The sequence shown here is derived from an EMBL/GenBank/DDBJ whole genome shotgun (WGS) entry which is preliminary data.</text>
</comment>
<dbReference type="CDD" id="cd07377">
    <property type="entry name" value="WHTH_GntR"/>
    <property type="match status" value="1"/>
</dbReference>
<keyword evidence="2" id="KW-0663">Pyridoxal phosphate</keyword>
<dbReference type="PANTHER" id="PTHR46577:SF1">
    <property type="entry name" value="HTH-TYPE TRANSCRIPTIONAL REGULATORY PROTEIN GABR"/>
    <property type="match status" value="1"/>
</dbReference>
<dbReference type="InterPro" id="IPR036390">
    <property type="entry name" value="WH_DNA-bd_sf"/>
</dbReference>
<dbReference type="InterPro" id="IPR015421">
    <property type="entry name" value="PyrdxlP-dep_Trfase_major"/>
</dbReference>
<proteinExistence type="inferred from homology"/>
<dbReference type="SUPFAM" id="SSF46785">
    <property type="entry name" value="Winged helix' DNA-binding domain"/>
    <property type="match status" value="1"/>
</dbReference>
<dbReference type="PROSITE" id="PS50949">
    <property type="entry name" value="HTH_GNTR"/>
    <property type="match status" value="1"/>
</dbReference>
<evidence type="ECO:0000259" key="6">
    <source>
        <dbReference type="PROSITE" id="PS50949"/>
    </source>
</evidence>
<dbReference type="RefSeq" id="WP_165803557.1">
    <property type="nucleotide sequence ID" value="NZ_QEKV01000002.1"/>
</dbReference>
<protein>
    <submittedName>
        <fullName evidence="7">GntR family transcriptional regulator/MocR family aminotransferase</fullName>
    </submittedName>
</protein>
<dbReference type="CDD" id="cd00609">
    <property type="entry name" value="AAT_like"/>
    <property type="match status" value="1"/>
</dbReference>
<dbReference type="InterPro" id="IPR004839">
    <property type="entry name" value="Aminotransferase_I/II_large"/>
</dbReference>
<evidence type="ECO:0000256" key="4">
    <source>
        <dbReference type="ARBA" id="ARBA00023125"/>
    </source>
</evidence>
<keyword evidence="7" id="KW-0032">Aminotransferase</keyword>
<dbReference type="GO" id="GO:0030170">
    <property type="term" value="F:pyridoxal phosphate binding"/>
    <property type="evidence" value="ECO:0007669"/>
    <property type="project" value="InterPro"/>
</dbReference>
<evidence type="ECO:0000256" key="1">
    <source>
        <dbReference type="ARBA" id="ARBA00005384"/>
    </source>
</evidence>
<evidence type="ECO:0000256" key="5">
    <source>
        <dbReference type="ARBA" id="ARBA00023163"/>
    </source>
</evidence>
<evidence type="ECO:0000256" key="2">
    <source>
        <dbReference type="ARBA" id="ARBA00022898"/>
    </source>
</evidence>
<dbReference type="Pfam" id="PF00392">
    <property type="entry name" value="GntR"/>
    <property type="match status" value="1"/>
</dbReference>
<keyword evidence="7" id="KW-0808">Transferase</keyword>
<comment type="similarity">
    <text evidence="1">In the C-terminal section; belongs to the class-I pyridoxal-phosphate-dependent aminotransferase family.</text>
</comment>
<dbReference type="AlphaFoldDB" id="A0A2U1E5N9"/>
<keyword evidence="4" id="KW-0238">DNA-binding</keyword>
<organism evidence="7 8">
    <name type="scientific">Ezakiella coagulans</name>
    <dbReference type="NCBI Taxonomy" id="46507"/>
    <lineage>
        <taxon>Bacteria</taxon>
        <taxon>Bacillati</taxon>
        <taxon>Bacillota</taxon>
        <taxon>Tissierellia</taxon>
        <taxon>Ezakiella</taxon>
    </lineage>
</organism>
<gene>
    <name evidence="7" type="ORF">C7381_102104</name>
</gene>
<dbReference type="EMBL" id="QEKV01000002">
    <property type="protein sequence ID" value="PVY95215.1"/>
    <property type="molecule type" value="Genomic_DNA"/>
</dbReference>
<dbReference type="InterPro" id="IPR036388">
    <property type="entry name" value="WH-like_DNA-bd_sf"/>
</dbReference>
<evidence type="ECO:0000256" key="3">
    <source>
        <dbReference type="ARBA" id="ARBA00023015"/>
    </source>
</evidence>
<dbReference type="SMART" id="SM00345">
    <property type="entry name" value="HTH_GNTR"/>
    <property type="match status" value="1"/>
</dbReference>
<dbReference type="InterPro" id="IPR000524">
    <property type="entry name" value="Tscrpt_reg_HTH_GntR"/>
</dbReference>
<name>A0A2U1E5N9_9FIRM</name>
<evidence type="ECO:0000313" key="7">
    <source>
        <dbReference type="EMBL" id="PVY95215.1"/>
    </source>
</evidence>
<keyword evidence="3" id="KW-0805">Transcription regulation</keyword>
<dbReference type="Gene3D" id="3.40.640.10">
    <property type="entry name" value="Type I PLP-dependent aspartate aminotransferase-like (Major domain)"/>
    <property type="match status" value="1"/>
</dbReference>
<reference evidence="7 8" key="1">
    <citation type="submission" date="2018-04" db="EMBL/GenBank/DDBJ databases">
        <title>Genomic Encyclopedia of Type Strains, Phase IV (KMG-IV): sequencing the most valuable type-strain genomes for metagenomic binning, comparative biology and taxonomic classification.</title>
        <authorList>
            <person name="Goeker M."/>
        </authorList>
    </citation>
    <scope>NUCLEOTIDE SEQUENCE [LARGE SCALE GENOMIC DNA]</scope>
    <source>
        <strain evidence="7 8">DSM 20705</strain>
    </source>
</reference>
<dbReference type="GO" id="GO:0003700">
    <property type="term" value="F:DNA-binding transcription factor activity"/>
    <property type="evidence" value="ECO:0007669"/>
    <property type="project" value="InterPro"/>
</dbReference>
<dbReference type="Pfam" id="PF00155">
    <property type="entry name" value="Aminotran_1_2"/>
    <property type="match status" value="1"/>
</dbReference>
<dbReference type="SUPFAM" id="SSF53383">
    <property type="entry name" value="PLP-dependent transferases"/>
    <property type="match status" value="1"/>
</dbReference>
<feature type="domain" description="HTH gntR-type" evidence="6">
    <location>
        <begin position="1"/>
        <end position="69"/>
    </location>
</feature>
<dbReference type="Proteomes" id="UP000245793">
    <property type="component" value="Unassembled WGS sequence"/>
</dbReference>
<dbReference type="GO" id="GO:0008483">
    <property type="term" value="F:transaminase activity"/>
    <property type="evidence" value="ECO:0007669"/>
    <property type="project" value="UniProtKB-KW"/>
</dbReference>
<dbReference type="Gene3D" id="1.10.10.10">
    <property type="entry name" value="Winged helix-like DNA-binding domain superfamily/Winged helix DNA-binding domain"/>
    <property type="match status" value="1"/>
</dbReference>
<dbReference type="InterPro" id="IPR015424">
    <property type="entry name" value="PyrdxlP-dep_Trfase"/>
</dbReference>